<protein>
    <submittedName>
        <fullName evidence="1">Uncharacterized protein</fullName>
    </submittedName>
</protein>
<sequence>MRRHVLSVEGCGIIVLDLLTRNVGPDEEGGGTFLSSQLHAILVMYTDRHREWKNSITQRRPRPEKPKMLNLIIITGGEADKESVEDVIVTTAGELDELRAHLTQMGIRFFQIGTDDHAAK</sequence>
<name>A0A175WAH2_9PEZI</name>
<dbReference type="PANTHER" id="PTHR34706">
    <property type="entry name" value="SLR1338 PROTEIN"/>
    <property type="match status" value="1"/>
</dbReference>
<dbReference type="Proteomes" id="UP000078237">
    <property type="component" value="Unassembled WGS sequence"/>
</dbReference>
<accession>A0A175WAH2</accession>
<evidence type="ECO:0000313" key="1">
    <source>
        <dbReference type="EMBL" id="KXX80758.1"/>
    </source>
</evidence>
<keyword evidence="2" id="KW-1185">Reference proteome</keyword>
<organism evidence="1 2">
    <name type="scientific">Madurella mycetomatis</name>
    <dbReference type="NCBI Taxonomy" id="100816"/>
    <lineage>
        <taxon>Eukaryota</taxon>
        <taxon>Fungi</taxon>
        <taxon>Dikarya</taxon>
        <taxon>Ascomycota</taxon>
        <taxon>Pezizomycotina</taxon>
        <taxon>Sordariomycetes</taxon>
        <taxon>Sordariomycetidae</taxon>
        <taxon>Sordariales</taxon>
        <taxon>Sordariales incertae sedis</taxon>
        <taxon>Madurella</taxon>
    </lineage>
</organism>
<comment type="caution">
    <text evidence="1">The sequence shown here is derived from an EMBL/GenBank/DDBJ whole genome shotgun (WGS) entry which is preliminary data.</text>
</comment>
<dbReference type="OrthoDB" id="7464126at2759"/>
<dbReference type="AlphaFoldDB" id="A0A175WAH2"/>
<dbReference type="VEuPathDB" id="FungiDB:MMYC01_203950"/>
<proteinExistence type="predicted"/>
<evidence type="ECO:0000313" key="2">
    <source>
        <dbReference type="Proteomes" id="UP000078237"/>
    </source>
</evidence>
<reference evidence="1 2" key="1">
    <citation type="journal article" date="2016" name="Genome Announc.">
        <title>Genome Sequence of Madurella mycetomatis mm55, Isolated from a Human Mycetoma Case in Sudan.</title>
        <authorList>
            <person name="Smit S."/>
            <person name="Derks M.F."/>
            <person name="Bervoets S."/>
            <person name="Fahal A."/>
            <person name="van Leeuwen W."/>
            <person name="van Belkum A."/>
            <person name="van de Sande W.W."/>
        </authorList>
    </citation>
    <scope>NUCLEOTIDE SEQUENCE [LARGE SCALE GENOMIC DNA]</scope>
    <source>
        <strain evidence="2">mm55</strain>
    </source>
</reference>
<dbReference type="EMBL" id="LCTW02000051">
    <property type="protein sequence ID" value="KXX80758.1"/>
    <property type="molecule type" value="Genomic_DNA"/>
</dbReference>
<dbReference type="PANTHER" id="PTHR34706:SF1">
    <property type="entry name" value="VWFA DOMAIN-CONTAINING PROTEIN"/>
    <property type="match status" value="1"/>
</dbReference>
<gene>
    <name evidence="1" type="ORF">MMYC01_203950</name>
</gene>